<name>A0A9P3PL86_LYOSH</name>
<keyword evidence="2" id="KW-1185">Reference proteome</keyword>
<dbReference type="EMBL" id="BRPK01000005">
    <property type="protein sequence ID" value="GLB38377.1"/>
    <property type="molecule type" value="Genomic_DNA"/>
</dbReference>
<sequence length="88" mass="9781">MDKHFLTRPNIHHVHQSRLGRISSSQLTVSPPLIVPYSVHTGDTHNILINPAQQPHSRQRPGYSSFHASCVTLANIFAPNGWLLGNPL</sequence>
<organism evidence="1 2">
    <name type="scientific">Lyophyllum shimeji</name>
    <name type="common">Hon-shimeji</name>
    <name type="synonym">Tricholoma shimeji</name>
    <dbReference type="NCBI Taxonomy" id="47721"/>
    <lineage>
        <taxon>Eukaryota</taxon>
        <taxon>Fungi</taxon>
        <taxon>Dikarya</taxon>
        <taxon>Basidiomycota</taxon>
        <taxon>Agaricomycotina</taxon>
        <taxon>Agaricomycetes</taxon>
        <taxon>Agaricomycetidae</taxon>
        <taxon>Agaricales</taxon>
        <taxon>Tricholomatineae</taxon>
        <taxon>Lyophyllaceae</taxon>
        <taxon>Lyophyllum</taxon>
    </lineage>
</organism>
<accession>A0A9P3PL86</accession>
<gene>
    <name evidence="1" type="ORF">LshimejAT787_0502420</name>
</gene>
<protein>
    <submittedName>
        <fullName evidence="1">Uncharacterized protein</fullName>
    </submittedName>
</protein>
<reference evidence="1" key="1">
    <citation type="submission" date="2022-07" db="EMBL/GenBank/DDBJ databases">
        <title>The genome of Lyophyllum shimeji provides insight into the initial evolution of ectomycorrhizal fungal genome.</title>
        <authorList>
            <person name="Kobayashi Y."/>
            <person name="Shibata T."/>
            <person name="Hirakawa H."/>
            <person name="Shigenobu S."/>
            <person name="Nishiyama T."/>
            <person name="Yamada A."/>
            <person name="Hasebe M."/>
            <person name="Kawaguchi M."/>
        </authorList>
    </citation>
    <scope>NUCLEOTIDE SEQUENCE</scope>
    <source>
        <strain evidence="1">AT787</strain>
    </source>
</reference>
<evidence type="ECO:0000313" key="1">
    <source>
        <dbReference type="EMBL" id="GLB38377.1"/>
    </source>
</evidence>
<dbReference type="Proteomes" id="UP001063166">
    <property type="component" value="Unassembled WGS sequence"/>
</dbReference>
<proteinExistence type="predicted"/>
<comment type="caution">
    <text evidence="1">The sequence shown here is derived from an EMBL/GenBank/DDBJ whole genome shotgun (WGS) entry which is preliminary data.</text>
</comment>
<evidence type="ECO:0000313" key="2">
    <source>
        <dbReference type="Proteomes" id="UP001063166"/>
    </source>
</evidence>
<dbReference type="AlphaFoldDB" id="A0A9P3PL86"/>